<dbReference type="Proteomes" id="UP000239007">
    <property type="component" value="Unassembled WGS sequence"/>
</dbReference>
<dbReference type="PROSITE" id="PS51257">
    <property type="entry name" value="PROKAR_LIPOPROTEIN"/>
    <property type="match status" value="1"/>
</dbReference>
<protein>
    <submittedName>
        <fullName evidence="1">Uncharacterized protein</fullName>
    </submittedName>
</protein>
<dbReference type="RefSeq" id="WP_105052863.1">
    <property type="nucleotide sequence ID" value="NZ_BMYG01000001.1"/>
</dbReference>
<evidence type="ECO:0000313" key="1">
    <source>
        <dbReference type="EMBL" id="PQJ54348.1"/>
    </source>
</evidence>
<sequence>MKNILKVSLITILSIFLFSCTGKKTDFEINGVWTFYDYDKVYNEIFNEMSSYRDSHDKADFLTDDFIREHLNKELDITYFDAFVIENNFYISARGSENESTETAISPIIIEKGDGYFSFTPENEKQMKFNIIDNNTIQLIGSDTKAFRVKTKSKLGFDVDRKFLTGTWEGDYRVMFNNNLMFGEDFDGVHTHKDLVEGGALGMPFDFFTFDLNESTYFLSYKKGEYEKHELIKFIDYDNFVRLSSIKASNYSRMKDK</sequence>
<gene>
    <name evidence="1" type="ORF">BTO11_12230</name>
</gene>
<reference evidence="1 2" key="1">
    <citation type="submission" date="2016-12" db="EMBL/GenBank/DDBJ databases">
        <title>Diversity of luminous bacteria.</title>
        <authorList>
            <person name="Yoshizawa S."/>
            <person name="Kogure K."/>
        </authorList>
    </citation>
    <scope>NUCLEOTIDE SEQUENCE [LARGE SCALE GENOMIC DNA]</scope>
    <source>
        <strain evidence="1 2">SA4-48</strain>
    </source>
</reference>
<dbReference type="AlphaFoldDB" id="A0A2S7UX81"/>
<proteinExistence type="predicted"/>
<accession>A0A2S7UX81</accession>
<organism evidence="1 2">
    <name type="scientific">Psychrosphaera saromensis</name>
    <dbReference type="NCBI Taxonomy" id="716813"/>
    <lineage>
        <taxon>Bacteria</taxon>
        <taxon>Pseudomonadati</taxon>
        <taxon>Pseudomonadota</taxon>
        <taxon>Gammaproteobacteria</taxon>
        <taxon>Alteromonadales</taxon>
        <taxon>Pseudoalteromonadaceae</taxon>
        <taxon>Psychrosphaera</taxon>
    </lineage>
</organism>
<name>A0A2S7UX81_9GAMM</name>
<keyword evidence="2" id="KW-1185">Reference proteome</keyword>
<evidence type="ECO:0000313" key="2">
    <source>
        <dbReference type="Proteomes" id="UP000239007"/>
    </source>
</evidence>
<dbReference type="EMBL" id="MSCH01000003">
    <property type="protein sequence ID" value="PQJ54348.1"/>
    <property type="molecule type" value="Genomic_DNA"/>
</dbReference>
<comment type="caution">
    <text evidence="1">The sequence shown here is derived from an EMBL/GenBank/DDBJ whole genome shotgun (WGS) entry which is preliminary data.</text>
</comment>